<dbReference type="InterPro" id="IPR020843">
    <property type="entry name" value="ER"/>
</dbReference>
<dbReference type="Proteomes" id="UP000027920">
    <property type="component" value="Unassembled WGS sequence"/>
</dbReference>
<dbReference type="Gene3D" id="3.90.180.10">
    <property type="entry name" value="Medium-chain alcohol dehydrogenases, catalytic domain"/>
    <property type="match status" value="1"/>
</dbReference>
<dbReference type="InterPro" id="IPR013149">
    <property type="entry name" value="ADH-like_C"/>
</dbReference>
<organism evidence="2 3">
    <name type="scientific">Exophiala aquamarina CBS 119918</name>
    <dbReference type="NCBI Taxonomy" id="1182545"/>
    <lineage>
        <taxon>Eukaryota</taxon>
        <taxon>Fungi</taxon>
        <taxon>Dikarya</taxon>
        <taxon>Ascomycota</taxon>
        <taxon>Pezizomycotina</taxon>
        <taxon>Eurotiomycetes</taxon>
        <taxon>Chaetothyriomycetidae</taxon>
        <taxon>Chaetothyriales</taxon>
        <taxon>Herpotrichiellaceae</taxon>
        <taxon>Exophiala</taxon>
    </lineage>
</organism>
<dbReference type="SUPFAM" id="SSF50129">
    <property type="entry name" value="GroES-like"/>
    <property type="match status" value="1"/>
</dbReference>
<dbReference type="CDD" id="cd08241">
    <property type="entry name" value="QOR1"/>
    <property type="match status" value="1"/>
</dbReference>
<dbReference type="InterPro" id="IPR013154">
    <property type="entry name" value="ADH-like_N"/>
</dbReference>
<evidence type="ECO:0000313" key="2">
    <source>
        <dbReference type="EMBL" id="KEF61543.1"/>
    </source>
</evidence>
<dbReference type="Pfam" id="PF08240">
    <property type="entry name" value="ADH_N"/>
    <property type="match status" value="1"/>
</dbReference>
<reference evidence="2 3" key="1">
    <citation type="submission" date="2013-03" db="EMBL/GenBank/DDBJ databases">
        <title>The Genome Sequence of Exophiala aquamarina CBS 119918.</title>
        <authorList>
            <consortium name="The Broad Institute Genomics Platform"/>
            <person name="Cuomo C."/>
            <person name="de Hoog S."/>
            <person name="Gorbushina A."/>
            <person name="Walker B."/>
            <person name="Young S.K."/>
            <person name="Zeng Q."/>
            <person name="Gargeya S."/>
            <person name="Fitzgerald M."/>
            <person name="Haas B."/>
            <person name="Abouelleil A."/>
            <person name="Allen A.W."/>
            <person name="Alvarado L."/>
            <person name="Arachchi H.M."/>
            <person name="Berlin A.M."/>
            <person name="Chapman S.B."/>
            <person name="Gainer-Dewar J."/>
            <person name="Goldberg J."/>
            <person name="Griggs A."/>
            <person name="Gujja S."/>
            <person name="Hansen M."/>
            <person name="Howarth C."/>
            <person name="Imamovic A."/>
            <person name="Ireland A."/>
            <person name="Larimer J."/>
            <person name="McCowan C."/>
            <person name="Murphy C."/>
            <person name="Pearson M."/>
            <person name="Poon T.W."/>
            <person name="Priest M."/>
            <person name="Roberts A."/>
            <person name="Saif S."/>
            <person name="Shea T."/>
            <person name="Sisk P."/>
            <person name="Sykes S."/>
            <person name="Wortman J."/>
            <person name="Nusbaum C."/>
            <person name="Birren B."/>
        </authorList>
    </citation>
    <scope>NUCLEOTIDE SEQUENCE [LARGE SCALE GENOMIC DNA]</scope>
    <source>
        <strain evidence="2 3">CBS 119918</strain>
    </source>
</reference>
<dbReference type="GeneID" id="25278049"/>
<dbReference type="InterPro" id="IPR011032">
    <property type="entry name" value="GroES-like_sf"/>
</dbReference>
<proteinExistence type="predicted"/>
<dbReference type="GO" id="GO:0005739">
    <property type="term" value="C:mitochondrion"/>
    <property type="evidence" value="ECO:0007669"/>
    <property type="project" value="TreeGrafter"/>
</dbReference>
<dbReference type="InterPro" id="IPR036291">
    <property type="entry name" value="NAD(P)-bd_dom_sf"/>
</dbReference>
<accession>A0A072PQB6</accession>
<dbReference type="SMART" id="SM00829">
    <property type="entry name" value="PKS_ER"/>
    <property type="match status" value="1"/>
</dbReference>
<feature type="domain" description="Enoyl reductase (ER)" evidence="1">
    <location>
        <begin position="12"/>
        <end position="322"/>
    </location>
</feature>
<comment type="caution">
    <text evidence="2">The sequence shown here is derived from an EMBL/GenBank/DDBJ whole genome shotgun (WGS) entry which is preliminary data.</text>
</comment>
<dbReference type="PANTHER" id="PTHR43677">
    <property type="entry name" value="SHORT-CHAIN DEHYDROGENASE/REDUCTASE"/>
    <property type="match status" value="1"/>
</dbReference>
<keyword evidence="3" id="KW-1185">Reference proteome</keyword>
<evidence type="ECO:0000313" key="3">
    <source>
        <dbReference type="Proteomes" id="UP000027920"/>
    </source>
</evidence>
<dbReference type="HOGENOM" id="CLU_026673_3_1_1"/>
<dbReference type="OrthoDB" id="10257049at2759"/>
<dbReference type="EMBL" id="AMGV01000002">
    <property type="protein sequence ID" value="KEF61543.1"/>
    <property type="molecule type" value="Genomic_DNA"/>
</dbReference>
<protein>
    <recommendedName>
        <fullName evidence="1">Enoyl reductase (ER) domain-containing protein</fullName>
    </recommendedName>
</protein>
<dbReference type="VEuPathDB" id="FungiDB:A1O9_03110"/>
<evidence type="ECO:0000259" key="1">
    <source>
        <dbReference type="SMART" id="SM00829"/>
    </source>
</evidence>
<dbReference type="AlphaFoldDB" id="A0A072PQB6"/>
<dbReference type="SUPFAM" id="SSF51735">
    <property type="entry name" value="NAD(P)-binding Rossmann-fold domains"/>
    <property type="match status" value="1"/>
</dbReference>
<gene>
    <name evidence="2" type="ORF">A1O9_03110</name>
</gene>
<sequence length="322" mass="34605">MKAIQLPALVKGPNELHAVTLPDLQPHPSKYLIRIHAAAANFFDNLQIQGKHQQKPPLPFIAGNEFSGEILAVPTSAPSNGGQWRFKRGDRAFGAGLGAFATQILADEPDLRPVPKNWSYLEASSLFYTAPTAYAALILRAQAKKGDYVLVHGAGGGVGLAAVSIARALGLYVIASADTEKKRQVAKSFGAHFVVDSNSDWAEQAKSHTPDKRGVDVVLDTLGVIDKSLKCIRWNGRLVIIGFAAGAIEKIATNRILLKNVSLSGLFWGMYATMEPESVAAVWTTLLELVEQGGIKPINYTGKEFHGLEEIPAALELLSTGM</sequence>
<name>A0A072PQB6_9EURO</name>
<dbReference type="STRING" id="1182545.A0A072PQB6"/>
<dbReference type="Pfam" id="PF00107">
    <property type="entry name" value="ADH_zinc_N"/>
    <property type="match status" value="1"/>
</dbReference>
<dbReference type="RefSeq" id="XP_013264133.1">
    <property type="nucleotide sequence ID" value="XM_013408679.1"/>
</dbReference>
<dbReference type="InterPro" id="IPR051397">
    <property type="entry name" value="Zn-ADH-like_protein"/>
</dbReference>
<dbReference type="Gene3D" id="3.40.50.720">
    <property type="entry name" value="NAD(P)-binding Rossmann-like Domain"/>
    <property type="match status" value="1"/>
</dbReference>
<dbReference type="GO" id="GO:0016491">
    <property type="term" value="F:oxidoreductase activity"/>
    <property type="evidence" value="ECO:0007669"/>
    <property type="project" value="InterPro"/>
</dbReference>
<dbReference type="PANTHER" id="PTHR43677:SF4">
    <property type="entry name" value="QUINONE OXIDOREDUCTASE-LIKE PROTEIN 2"/>
    <property type="match status" value="1"/>
</dbReference>